<keyword evidence="3 5" id="KW-0540">Nuclease</keyword>
<proteinExistence type="inferred from homology"/>
<keyword evidence="2 5" id="KW-0690">Ribosome biogenesis</keyword>
<reference evidence="7 8" key="1">
    <citation type="submission" date="2018-06" db="EMBL/GenBank/DDBJ databases">
        <title>Extensive metabolic versatility and redundancy in microbially diverse, dynamic hydrothermal sediments.</title>
        <authorList>
            <person name="Dombrowski N."/>
            <person name="Teske A."/>
            <person name="Baker B.J."/>
        </authorList>
    </citation>
    <scope>NUCLEOTIDE SEQUENCE [LARGE SCALE GENOMIC DNA]</scope>
    <source>
        <strain evidence="7">B36_G15</strain>
    </source>
</reference>
<dbReference type="PANTHER" id="PTHR33317:SF4">
    <property type="entry name" value="POLYNUCLEOTIDYL TRANSFERASE, RIBONUCLEASE H-LIKE SUPERFAMILY PROTEIN"/>
    <property type="match status" value="1"/>
</dbReference>
<accession>A0A660SP62</accession>
<comment type="similarity">
    <text evidence="5">Belongs to the YqgF HJR family.</text>
</comment>
<dbReference type="PANTHER" id="PTHR33317">
    <property type="entry name" value="POLYNUCLEOTIDYL TRANSFERASE, RIBONUCLEASE H-LIKE SUPERFAMILY PROTEIN"/>
    <property type="match status" value="1"/>
</dbReference>
<name>A0A660SP62_UNCW3</name>
<evidence type="ECO:0000256" key="2">
    <source>
        <dbReference type="ARBA" id="ARBA00022517"/>
    </source>
</evidence>
<dbReference type="Proteomes" id="UP000268469">
    <property type="component" value="Unassembled WGS sequence"/>
</dbReference>
<dbReference type="GO" id="GO:0000967">
    <property type="term" value="P:rRNA 5'-end processing"/>
    <property type="evidence" value="ECO:0007669"/>
    <property type="project" value="UniProtKB-UniRule"/>
</dbReference>
<protein>
    <recommendedName>
        <fullName evidence="5">Putative pre-16S rRNA nuclease</fullName>
        <ecNumber evidence="5">3.1.-.-</ecNumber>
    </recommendedName>
</protein>
<comment type="caution">
    <text evidence="7">The sequence shown here is derived from an EMBL/GenBank/DDBJ whole genome shotgun (WGS) entry which is preliminary data.</text>
</comment>
<dbReference type="GO" id="GO:0004518">
    <property type="term" value="F:nuclease activity"/>
    <property type="evidence" value="ECO:0007669"/>
    <property type="project" value="UniProtKB-KW"/>
</dbReference>
<dbReference type="InterPro" id="IPR037027">
    <property type="entry name" value="YqgF/RNaseH-like_dom_sf"/>
</dbReference>
<evidence type="ECO:0000256" key="4">
    <source>
        <dbReference type="ARBA" id="ARBA00022801"/>
    </source>
</evidence>
<dbReference type="GO" id="GO:0016788">
    <property type="term" value="F:hydrolase activity, acting on ester bonds"/>
    <property type="evidence" value="ECO:0007669"/>
    <property type="project" value="UniProtKB-UniRule"/>
</dbReference>
<dbReference type="EMBL" id="QNBE01000002">
    <property type="protein sequence ID" value="RKX71760.1"/>
    <property type="molecule type" value="Genomic_DNA"/>
</dbReference>
<dbReference type="SUPFAM" id="SSF53098">
    <property type="entry name" value="Ribonuclease H-like"/>
    <property type="match status" value="1"/>
</dbReference>
<dbReference type="InterPro" id="IPR006641">
    <property type="entry name" value="YqgF/RNaseH-like_dom"/>
</dbReference>
<evidence type="ECO:0000313" key="7">
    <source>
        <dbReference type="EMBL" id="RKX71760.1"/>
    </source>
</evidence>
<dbReference type="AlphaFoldDB" id="A0A660SP62"/>
<keyword evidence="1 5" id="KW-0963">Cytoplasm</keyword>
<dbReference type="InterPro" id="IPR012337">
    <property type="entry name" value="RNaseH-like_sf"/>
</dbReference>
<dbReference type="Gene3D" id="3.30.420.140">
    <property type="entry name" value="YqgF/RNase H-like domain"/>
    <property type="match status" value="1"/>
</dbReference>
<comment type="subcellular location">
    <subcellularLocation>
        <location evidence="5">Cytoplasm</location>
    </subcellularLocation>
</comment>
<dbReference type="CDD" id="cd16964">
    <property type="entry name" value="YqgF"/>
    <property type="match status" value="1"/>
</dbReference>
<dbReference type="InterPro" id="IPR005227">
    <property type="entry name" value="YqgF"/>
</dbReference>
<dbReference type="GO" id="GO:0005829">
    <property type="term" value="C:cytosol"/>
    <property type="evidence" value="ECO:0007669"/>
    <property type="project" value="TreeGrafter"/>
</dbReference>
<evidence type="ECO:0000313" key="8">
    <source>
        <dbReference type="Proteomes" id="UP000268469"/>
    </source>
</evidence>
<dbReference type="SMART" id="SM00732">
    <property type="entry name" value="YqgFc"/>
    <property type="match status" value="1"/>
</dbReference>
<organism evidence="7 8">
    <name type="scientific">candidate division WOR-3 bacterium</name>
    <dbReference type="NCBI Taxonomy" id="2052148"/>
    <lineage>
        <taxon>Bacteria</taxon>
        <taxon>Bacteria division WOR-3</taxon>
    </lineage>
</organism>
<dbReference type="HAMAP" id="MF_00651">
    <property type="entry name" value="Nuclease_YqgF"/>
    <property type="match status" value="1"/>
</dbReference>
<sequence>MRILAVDFGEKRIGIALSDEGGAIAYPYQVIERISDRKAIAEIERICREKGVGKIILGCPYSLKGKETAITRRVLSFLRKLRKIGIDVLLYDERWTTKIASRISDRMVDARAAAIMLGDYLEQMRCSK</sequence>
<dbReference type="EC" id="3.1.-.-" evidence="5"/>
<evidence type="ECO:0000256" key="1">
    <source>
        <dbReference type="ARBA" id="ARBA00022490"/>
    </source>
</evidence>
<evidence type="ECO:0000256" key="3">
    <source>
        <dbReference type="ARBA" id="ARBA00022722"/>
    </source>
</evidence>
<comment type="function">
    <text evidence="5">Could be a nuclease involved in processing of the 5'-end of pre-16S rRNA.</text>
</comment>
<evidence type="ECO:0000259" key="6">
    <source>
        <dbReference type="SMART" id="SM00732"/>
    </source>
</evidence>
<dbReference type="Pfam" id="PF03652">
    <property type="entry name" value="RuvX"/>
    <property type="match status" value="1"/>
</dbReference>
<dbReference type="NCBIfam" id="TIGR00250">
    <property type="entry name" value="RNAse_H_YqgF"/>
    <property type="match status" value="1"/>
</dbReference>
<evidence type="ECO:0000256" key="5">
    <source>
        <dbReference type="HAMAP-Rule" id="MF_00651"/>
    </source>
</evidence>
<gene>
    <name evidence="7" type="ORF">DRP53_00290</name>
</gene>
<keyword evidence="4 5" id="KW-0378">Hydrolase</keyword>
<feature type="domain" description="YqgF/RNase H-like" evidence="6">
    <location>
        <begin position="1"/>
        <end position="100"/>
    </location>
</feature>